<evidence type="ECO:0000313" key="2">
    <source>
        <dbReference type="EMBL" id="KAK6292589.1"/>
    </source>
</evidence>
<organism evidence="2 3">
    <name type="scientific">Coregonus suidteri</name>
    <dbReference type="NCBI Taxonomy" id="861788"/>
    <lineage>
        <taxon>Eukaryota</taxon>
        <taxon>Metazoa</taxon>
        <taxon>Chordata</taxon>
        <taxon>Craniata</taxon>
        <taxon>Vertebrata</taxon>
        <taxon>Euteleostomi</taxon>
        <taxon>Actinopterygii</taxon>
        <taxon>Neopterygii</taxon>
        <taxon>Teleostei</taxon>
        <taxon>Protacanthopterygii</taxon>
        <taxon>Salmoniformes</taxon>
        <taxon>Salmonidae</taxon>
        <taxon>Coregoninae</taxon>
        <taxon>Coregonus</taxon>
    </lineage>
</organism>
<dbReference type="Pfam" id="PF16064">
    <property type="entry name" value="DUF4806"/>
    <property type="match status" value="1"/>
</dbReference>
<dbReference type="Proteomes" id="UP001356427">
    <property type="component" value="Unassembled WGS sequence"/>
</dbReference>
<proteinExistence type="predicted"/>
<name>A0AAN8KN29_9TELE</name>
<gene>
    <name evidence="2" type="ORF">J4Q44_G00371730</name>
</gene>
<evidence type="ECO:0000259" key="1">
    <source>
        <dbReference type="Pfam" id="PF16064"/>
    </source>
</evidence>
<dbReference type="PANTHER" id="PTHR34153">
    <property type="entry name" value="SI:CH211-262H13.3-RELATED-RELATED"/>
    <property type="match status" value="1"/>
</dbReference>
<dbReference type="InterPro" id="IPR032071">
    <property type="entry name" value="DUF4806"/>
</dbReference>
<dbReference type="AlphaFoldDB" id="A0AAN8KN29"/>
<comment type="caution">
    <text evidence="2">The sequence shown here is derived from an EMBL/GenBank/DDBJ whole genome shotgun (WGS) entry which is preliminary data.</text>
</comment>
<evidence type="ECO:0000313" key="3">
    <source>
        <dbReference type="Proteomes" id="UP001356427"/>
    </source>
</evidence>
<protein>
    <recommendedName>
        <fullName evidence="1">DUF4806 domain-containing protein</fullName>
    </recommendedName>
</protein>
<sequence length="115" mass="13050">MQLTNGSHGDMVLPEDIVLPLKDRLMLEELEHRLAGNEELQEKLVMFLAAKGGKSVKDSVRRMFACLFSNDLSRFCNWTGLGHKISFRQLALKSIVHIAIRKNPSTKEATESQHF</sequence>
<feature type="domain" description="DUF4806" evidence="1">
    <location>
        <begin position="17"/>
        <end position="90"/>
    </location>
</feature>
<accession>A0AAN8KN29</accession>
<dbReference type="PANTHER" id="PTHR34153:SF2">
    <property type="entry name" value="SI:CH211-262H13.3-RELATED"/>
    <property type="match status" value="1"/>
</dbReference>
<dbReference type="EMBL" id="JAGTTL010000038">
    <property type="protein sequence ID" value="KAK6292589.1"/>
    <property type="molecule type" value="Genomic_DNA"/>
</dbReference>
<keyword evidence="3" id="KW-1185">Reference proteome</keyword>
<reference evidence="2 3" key="1">
    <citation type="submission" date="2021-04" db="EMBL/GenBank/DDBJ databases">
        <authorList>
            <person name="De Guttry C."/>
            <person name="Zahm M."/>
            <person name="Klopp C."/>
            <person name="Cabau C."/>
            <person name="Louis A."/>
            <person name="Berthelot C."/>
            <person name="Parey E."/>
            <person name="Roest Crollius H."/>
            <person name="Montfort J."/>
            <person name="Robinson-Rechavi M."/>
            <person name="Bucao C."/>
            <person name="Bouchez O."/>
            <person name="Gislard M."/>
            <person name="Lluch J."/>
            <person name="Milhes M."/>
            <person name="Lampietro C."/>
            <person name="Lopez Roques C."/>
            <person name="Donnadieu C."/>
            <person name="Braasch I."/>
            <person name="Desvignes T."/>
            <person name="Postlethwait J."/>
            <person name="Bobe J."/>
            <person name="Wedekind C."/>
            <person name="Guiguen Y."/>
        </authorList>
    </citation>
    <scope>NUCLEOTIDE SEQUENCE [LARGE SCALE GENOMIC DNA]</scope>
    <source>
        <strain evidence="2">Cs_M1</strain>
        <tissue evidence="2">Blood</tissue>
    </source>
</reference>